<name>A0AAQ3NB43_VIGMU</name>
<keyword evidence="4 8" id="KW-1003">Cell membrane</keyword>
<evidence type="ECO:0000256" key="2">
    <source>
        <dbReference type="ARBA" id="ARBA00007651"/>
    </source>
</evidence>
<dbReference type="AlphaFoldDB" id="A0AAQ3NB43"/>
<feature type="domain" description="Casparian strip membrane protein" evidence="9">
    <location>
        <begin position="12"/>
        <end position="148"/>
    </location>
</feature>
<comment type="similarity">
    <text evidence="2 8">Belongs to the Casparian strip membrane proteins (CASP) family.</text>
</comment>
<evidence type="ECO:0000259" key="9">
    <source>
        <dbReference type="Pfam" id="PF04535"/>
    </source>
</evidence>
<dbReference type="PANTHER" id="PTHR33573:SF40">
    <property type="entry name" value="CASP-LIKE PROTEIN 4D2"/>
    <property type="match status" value="1"/>
</dbReference>
<dbReference type="GO" id="GO:0005886">
    <property type="term" value="C:plasma membrane"/>
    <property type="evidence" value="ECO:0007669"/>
    <property type="project" value="UniProtKB-SubCell"/>
</dbReference>
<reference evidence="10 11" key="1">
    <citation type="journal article" date="2023" name="Life. Sci Alliance">
        <title>Evolutionary insights into 3D genome organization and epigenetic landscape of Vigna mungo.</title>
        <authorList>
            <person name="Junaid A."/>
            <person name="Singh B."/>
            <person name="Bhatia S."/>
        </authorList>
    </citation>
    <scope>NUCLEOTIDE SEQUENCE [LARGE SCALE GENOMIC DNA]</scope>
    <source>
        <strain evidence="10">Urdbean</strain>
    </source>
</reference>
<proteinExistence type="inferred from homology"/>
<evidence type="ECO:0000256" key="4">
    <source>
        <dbReference type="ARBA" id="ARBA00022475"/>
    </source>
</evidence>
<evidence type="ECO:0000256" key="6">
    <source>
        <dbReference type="ARBA" id="ARBA00022989"/>
    </source>
</evidence>
<gene>
    <name evidence="10" type="ORF">V8G54_019778</name>
</gene>
<dbReference type="EMBL" id="CP144695">
    <property type="protein sequence ID" value="WVZ06432.1"/>
    <property type="molecule type" value="Genomic_DNA"/>
</dbReference>
<feature type="transmembrane region" description="Helical" evidence="8">
    <location>
        <begin position="141"/>
        <end position="160"/>
    </location>
</feature>
<keyword evidence="6 8" id="KW-1133">Transmembrane helix</keyword>
<feature type="transmembrane region" description="Helical" evidence="8">
    <location>
        <begin position="15"/>
        <end position="37"/>
    </location>
</feature>
<dbReference type="InterPro" id="IPR006702">
    <property type="entry name" value="CASP_dom"/>
</dbReference>
<organism evidence="10 11">
    <name type="scientific">Vigna mungo</name>
    <name type="common">Black gram</name>
    <name type="synonym">Phaseolus mungo</name>
    <dbReference type="NCBI Taxonomy" id="3915"/>
    <lineage>
        <taxon>Eukaryota</taxon>
        <taxon>Viridiplantae</taxon>
        <taxon>Streptophyta</taxon>
        <taxon>Embryophyta</taxon>
        <taxon>Tracheophyta</taxon>
        <taxon>Spermatophyta</taxon>
        <taxon>Magnoliopsida</taxon>
        <taxon>eudicotyledons</taxon>
        <taxon>Gunneridae</taxon>
        <taxon>Pentapetalae</taxon>
        <taxon>rosids</taxon>
        <taxon>fabids</taxon>
        <taxon>Fabales</taxon>
        <taxon>Fabaceae</taxon>
        <taxon>Papilionoideae</taxon>
        <taxon>50 kb inversion clade</taxon>
        <taxon>NPAAA clade</taxon>
        <taxon>indigoferoid/millettioid clade</taxon>
        <taxon>Phaseoleae</taxon>
        <taxon>Vigna</taxon>
    </lineage>
</organism>
<accession>A0AAQ3NB43</accession>
<evidence type="ECO:0000256" key="1">
    <source>
        <dbReference type="ARBA" id="ARBA00004651"/>
    </source>
</evidence>
<dbReference type="Pfam" id="PF04535">
    <property type="entry name" value="CASP_dom"/>
    <property type="match status" value="1"/>
</dbReference>
<evidence type="ECO:0000256" key="3">
    <source>
        <dbReference type="ARBA" id="ARBA00011489"/>
    </source>
</evidence>
<keyword evidence="7 8" id="KW-0472">Membrane</keyword>
<comment type="subunit">
    <text evidence="3 8">Homodimer and heterodimers.</text>
</comment>
<feature type="transmembrane region" description="Helical" evidence="8">
    <location>
        <begin position="103"/>
        <end position="120"/>
    </location>
</feature>
<feature type="transmembrane region" description="Helical" evidence="8">
    <location>
        <begin position="193"/>
        <end position="214"/>
    </location>
</feature>
<keyword evidence="11" id="KW-1185">Reference proteome</keyword>
<evidence type="ECO:0000256" key="8">
    <source>
        <dbReference type="RuleBase" id="RU361233"/>
    </source>
</evidence>
<evidence type="ECO:0000313" key="11">
    <source>
        <dbReference type="Proteomes" id="UP001374535"/>
    </source>
</evidence>
<evidence type="ECO:0000313" key="10">
    <source>
        <dbReference type="EMBL" id="WVZ06432.1"/>
    </source>
</evidence>
<evidence type="ECO:0000256" key="5">
    <source>
        <dbReference type="ARBA" id="ARBA00022692"/>
    </source>
</evidence>
<dbReference type="PANTHER" id="PTHR33573">
    <property type="entry name" value="CASP-LIKE PROTEIN 4A4"/>
    <property type="match status" value="1"/>
</dbReference>
<feature type="transmembrane region" description="Helical" evidence="8">
    <location>
        <begin position="58"/>
        <end position="83"/>
    </location>
</feature>
<dbReference type="Proteomes" id="UP001374535">
    <property type="component" value="Chromosome 6"/>
</dbReference>
<keyword evidence="5 8" id="KW-0812">Transmembrane</keyword>
<sequence>MADSSPSSTTVSRTALLLLRVLTFIFLFIALILIAVAKQTDDNTGEKIKFSDFYTYRYMISTIIIGFVYNLLQMGFSIFTVVSGNRVLSGDGGYLFDFFGDKIISYFLISGSSAGFGLTVELRRGAPSNSFTDKAHASASLLLIGFLFTAMASTFTSFALSKKTNSTAGFGLTVELGRGVPSNSFIDKANAPASLLLIGFLFTAIASTFTSFALPKKAN</sequence>
<protein>
    <recommendedName>
        <fullName evidence="8">CASP-like protein</fullName>
    </recommendedName>
</protein>
<comment type="subcellular location">
    <subcellularLocation>
        <location evidence="1 8">Cell membrane</location>
        <topology evidence="1 8">Multi-pass membrane protein</topology>
    </subcellularLocation>
</comment>
<comment type="caution">
    <text evidence="8">Lacks conserved residue(s) required for the propagation of feature annotation.</text>
</comment>
<evidence type="ECO:0000256" key="7">
    <source>
        <dbReference type="ARBA" id="ARBA00023136"/>
    </source>
</evidence>